<dbReference type="InterPro" id="IPR013249">
    <property type="entry name" value="RNA_pol_sigma70_r4_t2"/>
</dbReference>
<dbReference type="PANTHER" id="PTHR43133:SF8">
    <property type="entry name" value="RNA POLYMERASE SIGMA FACTOR HI_1459-RELATED"/>
    <property type="match status" value="1"/>
</dbReference>
<comment type="similarity">
    <text evidence="1">Belongs to the sigma-70 factor family. ECF subfamily.</text>
</comment>
<dbReference type="CDD" id="cd06171">
    <property type="entry name" value="Sigma70_r4"/>
    <property type="match status" value="1"/>
</dbReference>
<comment type="caution">
    <text evidence="8">The sequence shown here is derived from an EMBL/GenBank/DDBJ whole genome shotgun (WGS) entry which is preliminary data.</text>
</comment>
<dbReference type="STRING" id="512399.A8709_24945"/>
<feature type="domain" description="RNA polymerase sigma-70 region 2" evidence="6">
    <location>
        <begin position="24"/>
        <end position="90"/>
    </location>
</feature>
<keyword evidence="4" id="KW-0238">DNA-binding</keyword>
<gene>
    <name evidence="8" type="ORF">A8709_24945</name>
</gene>
<dbReference type="SUPFAM" id="SSF88659">
    <property type="entry name" value="Sigma3 and sigma4 domains of RNA polymerase sigma factors"/>
    <property type="match status" value="1"/>
</dbReference>
<evidence type="ECO:0000256" key="1">
    <source>
        <dbReference type="ARBA" id="ARBA00010641"/>
    </source>
</evidence>
<dbReference type="InterPro" id="IPR039425">
    <property type="entry name" value="RNA_pol_sigma-70-like"/>
</dbReference>
<organism evidence="8 9">
    <name type="scientific">Paenibacillus pectinilyticus</name>
    <dbReference type="NCBI Taxonomy" id="512399"/>
    <lineage>
        <taxon>Bacteria</taxon>
        <taxon>Bacillati</taxon>
        <taxon>Bacillota</taxon>
        <taxon>Bacilli</taxon>
        <taxon>Bacillales</taxon>
        <taxon>Paenibacillaceae</taxon>
        <taxon>Paenibacillus</taxon>
    </lineage>
</organism>
<dbReference type="Gene3D" id="1.10.1740.10">
    <property type="match status" value="1"/>
</dbReference>
<evidence type="ECO:0000259" key="7">
    <source>
        <dbReference type="Pfam" id="PF08281"/>
    </source>
</evidence>
<dbReference type="Pfam" id="PF04542">
    <property type="entry name" value="Sigma70_r2"/>
    <property type="match status" value="1"/>
</dbReference>
<name>A0A1C1A2F8_9BACL</name>
<dbReference type="SUPFAM" id="SSF88946">
    <property type="entry name" value="Sigma2 domain of RNA polymerase sigma factors"/>
    <property type="match status" value="1"/>
</dbReference>
<reference evidence="9" key="1">
    <citation type="submission" date="2016-05" db="EMBL/GenBank/DDBJ databases">
        <title>Paenibacillus oryzae. sp. nov., isolated from the rice root.</title>
        <authorList>
            <person name="Zhang J."/>
            <person name="Zhang X."/>
        </authorList>
    </citation>
    <scope>NUCLEOTIDE SEQUENCE [LARGE SCALE GENOMIC DNA]</scope>
    <source>
        <strain evidence="9">KCTC13222</strain>
    </source>
</reference>
<dbReference type="EMBL" id="LYPC01000018">
    <property type="protein sequence ID" value="OCT14633.1"/>
    <property type="molecule type" value="Genomic_DNA"/>
</dbReference>
<evidence type="ECO:0000313" key="8">
    <source>
        <dbReference type="EMBL" id="OCT14633.1"/>
    </source>
</evidence>
<dbReference type="InterPro" id="IPR036388">
    <property type="entry name" value="WH-like_DNA-bd_sf"/>
</dbReference>
<keyword evidence="2" id="KW-0805">Transcription regulation</keyword>
<evidence type="ECO:0000313" key="9">
    <source>
        <dbReference type="Proteomes" id="UP000093309"/>
    </source>
</evidence>
<dbReference type="PANTHER" id="PTHR43133">
    <property type="entry name" value="RNA POLYMERASE ECF-TYPE SIGMA FACTO"/>
    <property type="match status" value="1"/>
</dbReference>
<dbReference type="AlphaFoldDB" id="A0A1C1A2F8"/>
<keyword evidence="3" id="KW-0731">Sigma factor</keyword>
<dbReference type="Proteomes" id="UP000093309">
    <property type="component" value="Unassembled WGS sequence"/>
</dbReference>
<dbReference type="GO" id="GO:0003677">
    <property type="term" value="F:DNA binding"/>
    <property type="evidence" value="ECO:0007669"/>
    <property type="project" value="UniProtKB-KW"/>
</dbReference>
<dbReference type="NCBIfam" id="TIGR02937">
    <property type="entry name" value="sigma70-ECF"/>
    <property type="match status" value="1"/>
</dbReference>
<keyword evidence="5" id="KW-0804">Transcription</keyword>
<proteinExistence type="inferred from homology"/>
<dbReference type="InterPro" id="IPR014284">
    <property type="entry name" value="RNA_pol_sigma-70_dom"/>
</dbReference>
<sequence>MESLREIFNSDFNTLDKGLQGQIYKDFYVLVYPMINFILRDHAMVEDIIQESFLRAVHKSYLLTEIDKYEGWLKRLTRNVTLNHLRKHRRNRDELETEMEMMFSIKESAPTSDYSSPPDVEVEMKVMREALIAYINELNPAYRQIIAMKWIHNLSYKEMASELCVTEGVVRQRLFRARDVIKQKFVNEWGSVR</sequence>
<dbReference type="Pfam" id="PF08281">
    <property type="entry name" value="Sigma70_r4_2"/>
    <property type="match status" value="1"/>
</dbReference>
<dbReference type="GO" id="GO:0006352">
    <property type="term" value="P:DNA-templated transcription initiation"/>
    <property type="evidence" value="ECO:0007669"/>
    <property type="project" value="InterPro"/>
</dbReference>
<evidence type="ECO:0000256" key="2">
    <source>
        <dbReference type="ARBA" id="ARBA00023015"/>
    </source>
</evidence>
<accession>A0A1C1A2F8</accession>
<dbReference type="InterPro" id="IPR013324">
    <property type="entry name" value="RNA_pol_sigma_r3/r4-like"/>
</dbReference>
<keyword evidence="9" id="KW-1185">Reference proteome</keyword>
<evidence type="ECO:0000256" key="3">
    <source>
        <dbReference type="ARBA" id="ARBA00023082"/>
    </source>
</evidence>
<evidence type="ECO:0000259" key="6">
    <source>
        <dbReference type="Pfam" id="PF04542"/>
    </source>
</evidence>
<evidence type="ECO:0000256" key="4">
    <source>
        <dbReference type="ARBA" id="ARBA00023125"/>
    </source>
</evidence>
<dbReference type="Gene3D" id="1.10.10.10">
    <property type="entry name" value="Winged helix-like DNA-binding domain superfamily/Winged helix DNA-binding domain"/>
    <property type="match status" value="1"/>
</dbReference>
<feature type="domain" description="RNA polymerase sigma factor 70 region 4 type 2" evidence="7">
    <location>
        <begin position="128"/>
        <end position="178"/>
    </location>
</feature>
<protein>
    <submittedName>
        <fullName evidence="8">RNA polymerase subunit sigma-70</fullName>
    </submittedName>
</protein>
<dbReference type="OrthoDB" id="2657224at2"/>
<evidence type="ECO:0000256" key="5">
    <source>
        <dbReference type="ARBA" id="ARBA00023163"/>
    </source>
</evidence>
<dbReference type="InterPro" id="IPR007627">
    <property type="entry name" value="RNA_pol_sigma70_r2"/>
</dbReference>
<dbReference type="RefSeq" id="WP_065852872.1">
    <property type="nucleotide sequence ID" value="NZ_LYPC01000018.1"/>
</dbReference>
<dbReference type="InterPro" id="IPR013325">
    <property type="entry name" value="RNA_pol_sigma_r2"/>
</dbReference>
<dbReference type="GO" id="GO:0016987">
    <property type="term" value="F:sigma factor activity"/>
    <property type="evidence" value="ECO:0007669"/>
    <property type="project" value="UniProtKB-KW"/>
</dbReference>